<dbReference type="AlphaFoldDB" id="A0A0B1SSR1"/>
<dbReference type="InterPro" id="IPR029021">
    <property type="entry name" value="Prot-tyrosine_phosphatase-like"/>
</dbReference>
<dbReference type="SUPFAM" id="SSF52799">
    <property type="entry name" value="(Phosphotyrosine protein) phosphatases II"/>
    <property type="match status" value="1"/>
</dbReference>
<accession>A0A0B1SSR1</accession>
<feature type="domain" description="Tyrosine-protein phosphatase" evidence="1">
    <location>
        <begin position="19"/>
        <end position="125"/>
    </location>
</feature>
<gene>
    <name evidence="2" type="ORF">OESDEN_11859</name>
</gene>
<proteinExistence type="predicted"/>
<evidence type="ECO:0000313" key="3">
    <source>
        <dbReference type="Proteomes" id="UP000053660"/>
    </source>
</evidence>
<dbReference type="Gene3D" id="3.90.190.10">
    <property type="entry name" value="Protein tyrosine phosphatase superfamily"/>
    <property type="match status" value="1"/>
</dbReference>
<dbReference type="GO" id="GO:0004725">
    <property type="term" value="F:protein tyrosine phosphatase activity"/>
    <property type="evidence" value="ECO:0007669"/>
    <property type="project" value="InterPro"/>
</dbReference>
<dbReference type="Pfam" id="PF00102">
    <property type="entry name" value="Y_phosphatase"/>
    <property type="match status" value="1"/>
</dbReference>
<dbReference type="PANTHER" id="PTHR23219">
    <property type="entry name" value="TYROSINE-PROTEIN PHOSPHATASE C15H7.3-RELATED"/>
    <property type="match status" value="1"/>
</dbReference>
<sequence>MVNTPFQCEQIRALGVEGLRKQFREQLAAYRAPDDKYRFTAFEANPDKNRYLDVVCLDETRVKLTLDVPPCTDYIHANWVKFEGHDKVFIATQAPLDNTIEDFWRMVFQEGCPNVVNLTKVRKAI</sequence>
<evidence type="ECO:0000313" key="2">
    <source>
        <dbReference type="EMBL" id="KHJ88348.1"/>
    </source>
</evidence>
<dbReference type="PANTHER" id="PTHR23219:SF13">
    <property type="entry name" value="TYROSINE-PROTEIN PHOSPHATASE DOMAIN-CONTAINING PROTEIN"/>
    <property type="match status" value="1"/>
</dbReference>
<dbReference type="Proteomes" id="UP000053660">
    <property type="component" value="Unassembled WGS sequence"/>
</dbReference>
<dbReference type="EMBL" id="KN556012">
    <property type="protein sequence ID" value="KHJ88348.1"/>
    <property type="molecule type" value="Genomic_DNA"/>
</dbReference>
<keyword evidence="3" id="KW-1185">Reference proteome</keyword>
<evidence type="ECO:0000259" key="1">
    <source>
        <dbReference type="PROSITE" id="PS50055"/>
    </source>
</evidence>
<dbReference type="PRINTS" id="PR00700">
    <property type="entry name" value="PRTYPHPHTASE"/>
</dbReference>
<dbReference type="SMART" id="SM00194">
    <property type="entry name" value="PTPc"/>
    <property type="match status" value="1"/>
</dbReference>
<dbReference type="PROSITE" id="PS50055">
    <property type="entry name" value="TYR_PHOSPHATASE_PTP"/>
    <property type="match status" value="1"/>
</dbReference>
<reference evidence="2 3" key="1">
    <citation type="submission" date="2014-03" db="EMBL/GenBank/DDBJ databases">
        <title>Draft genome of the hookworm Oesophagostomum dentatum.</title>
        <authorList>
            <person name="Mitreva M."/>
        </authorList>
    </citation>
    <scope>NUCLEOTIDE SEQUENCE [LARGE SCALE GENOMIC DNA]</scope>
    <source>
        <strain evidence="2 3">OD-Hann</strain>
    </source>
</reference>
<name>A0A0B1SSR1_OESDE</name>
<organism evidence="2 3">
    <name type="scientific">Oesophagostomum dentatum</name>
    <name type="common">Nodular worm</name>
    <dbReference type="NCBI Taxonomy" id="61180"/>
    <lineage>
        <taxon>Eukaryota</taxon>
        <taxon>Metazoa</taxon>
        <taxon>Ecdysozoa</taxon>
        <taxon>Nematoda</taxon>
        <taxon>Chromadorea</taxon>
        <taxon>Rhabditida</taxon>
        <taxon>Rhabditina</taxon>
        <taxon>Rhabditomorpha</taxon>
        <taxon>Strongyloidea</taxon>
        <taxon>Strongylidae</taxon>
        <taxon>Oesophagostomum</taxon>
    </lineage>
</organism>
<protein>
    <submittedName>
        <fullName evidence="2">Protein-tyrosine phosphatase</fullName>
    </submittedName>
</protein>
<dbReference type="InterPro" id="IPR000242">
    <property type="entry name" value="PTP_cat"/>
</dbReference>
<dbReference type="OrthoDB" id="6144703at2759"/>